<keyword evidence="2" id="KW-1185">Reference proteome</keyword>
<evidence type="ECO:0000313" key="1">
    <source>
        <dbReference type="EMBL" id="KAI3776081.1"/>
    </source>
</evidence>
<organism evidence="1 2">
    <name type="scientific">Smallanthus sonchifolius</name>
    <dbReference type="NCBI Taxonomy" id="185202"/>
    <lineage>
        <taxon>Eukaryota</taxon>
        <taxon>Viridiplantae</taxon>
        <taxon>Streptophyta</taxon>
        <taxon>Embryophyta</taxon>
        <taxon>Tracheophyta</taxon>
        <taxon>Spermatophyta</taxon>
        <taxon>Magnoliopsida</taxon>
        <taxon>eudicotyledons</taxon>
        <taxon>Gunneridae</taxon>
        <taxon>Pentapetalae</taxon>
        <taxon>asterids</taxon>
        <taxon>campanulids</taxon>
        <taxon>Asterales</taxon>
        <taxon>Asteraceae</taxon>
        <taxon>Asteroideae</taxon>
        <taxon>Heliantheae alliance</taxon>
        <taxon>Millerieae</taxon>
        <taxon>Smallanthus</taxon>
    </lineage>
</organism>
<evidence type="ECO:0000313" key="2">
    <source>
        <dbReference type="Proteomes" id="UP001056120"/>
    </source>
</evidence>
<gene>
    <name evidence="1" type="ORF">L1987_45842</name>
</gene>
<dbReference type="EMBL" id="CM042032">
    <property type="protein sequence ID" value="KAI3776081.1"/>
    <property type="molecule type" value="Genomic_DNA"/>
</dbReference>
<name>A0ACB9FZ61_9ASTR</name>
<reference evidence="2" key="1">
    <citation type="journal article" date="2022" name="Mol. Ecol. Resour.">
        <title>The genomes of chicory, endive, great burdock and yacon provide insights into Asteraceae palaeo-polyploidization history and plant inulin production.</title>
        <authorList>
            <person name="Fan W."/>
            <person name="Wang S."/>
            <person name="Wang H."/>
            <person name="Wang A."/>
            <person name="Jiang F."/>
            <person name="Liu H."/>
            <person name="Zhao H."/>
            <person name="Xu D."/>
            <person name="Zhang Y."/>
        </authorList>
    </citation>
    <scope>NUCLEOTIDE SEQUENCE [LARGE SCALE GENOMIC DNA]</scope>
    <source>
        <strain evidence="2">cv. Yunnan</strain>
    </source>
</reference>
<reference evidence="1 2" key="2">
    <citation type="journal article" date="2022" name="Mol. Ecol. Resour.">
        <title>The genomes of chicory, endive, great burdock and yacon provide insights into Asteraceae paleo-polyploidization history and plant inulin production.</title>
        <authorList>
            <person name="Fan W."/>
            <person name="Wang S."/>
            <person name="Wang H."/>
            <person name="Wang A."/>
            <person name="Jiang F."/>
            <person name="Liu H."/>
            <person name="Zhao H."/>
            <person name="Xu D."/>
            <person name="Zhang Y."/>
        </authorList>
    </citation>
    <scope>NUCLEOTIDE SEQUENCE [LARGE SCALE GENOMIC DNA]</scope>
    <source>
        <strain evidence="2">cv. Yunnan</strain>
        <tissue evidence="1">Leaves</tissue>
    </source>
</reference>
<comment type="caution">
    <text evidence="1">The sequence shown here is derived from an EMBL/GenBank/DDBJ whole genome shotgun (WGS) entry which is preliminary data.</text>
</comment>
<proteinExistence type="predicted"/>
<dbReference type="Proteomes" id="UP001056120">
    <property type="component" value="Linkage Group LG15"/>
</dbReference>
<accession>A0ACB9FZ61</accession>
<sequence length="108" mass="11674">MEVGSLGVAGGGRRRGGQWVRVVVYSRFHLVMVRNMAGCGNDGHGGDEGVRAMMYDGRVVPNMVATGSLWNPTYVVMDFATKEGKREVDGLWVYEEEADPVAVIAAVV</sequence>
<protein>
    <submittedName>
        <fullName evidence="1">Uncharacterized protein</fullName>
    </submittedName>
</protein>